<dbReference type="InterPro" id="IPR001608">
    <property type="entry name" value="Ala_racemase_N"/>
</dbReference>
<evidence type="ECO:0000259" key="3">
    <source>
        <dbReference type="SMART" id="SM01119"/>
    </source>
</evidence>
<sequence length="371" mass="41308">MIHPQERYKLLNTENVISPSLLVYPDIIEYNIQLMIKIAGGSNFLRPHIKTHKIGEIIQLQLAYGITKFKCATIAEAELLAQCNVKDILLAMQPVGANVARFFTLLKQYPNSKFSTIIDNTASLKEIAHLASSKNIKIPIWLDVNCGMDRTGIIPDEKAVKLYKSIDDNPNLCAEGLHAYDGHIHDSNYALRKEKCDVSFNTVLQLKKEIEKLGVSVKNIVAGGSPTFPIHAQRENVETSPGTPLLWDQGYSDNYPDLPFIPAAILFTRVVSKPRPNTICLDLGHKAVASEMPLPRIKILDRNTLEQIGQSEEHLVIKCQDTSKYNIGDSFYAIPIHICPTVAKYNDVLTVVDGTVTGSWKVAARDHKISI</sequence>
<comment type="similarity">
    <text evidence="1">Belongs to the DSD1 family.</text>
</comment>
<dbReference type="InterPro" id="IPR051466">
    <property type="entry name" value="D-amino_acid_metab_enzyme"/>
</dbReference>
<evidence type="ECO:0000313" key="5">
    <source>
        <dbReference type="Proteomes" id="UP000590442"/>
    </source>
</evidence>
<dbReference type="Gene3D" id="3.20.20.10">
    <property type="entry name" value="Alanine racemase"/>
    <property type="match status" value="1"/>
</dbReference>
<dbReference type="RefSeq" id="WP_167962580.1">
    <property type="nucleotide sequence ID" value="NZ_JAATJJ010000001.1"/>
</dbReference>
<evidence type="ECO:0000256" key="1">
    <source>
        <dbReference type="ARBA" id="ARBA00005323"/>
    </source>
</evidence>
<dbReference type="Gene3D" id="2.40.37.20">
    <property type="entry name" value="D-serine dehydratase-like domain"/>
    <property type="match status" value="1"/>
</dbReference>
<dbReference type="GO" id="GO:0036088">
    <property type="term" value="P:D-serine catabolic process"/>
    <property type="evidence" value="ECO:0007669"/>
    <property type="project" value="TreeGrafter"/>
</dbReference>
<protein>
    <submittedName>
        <fullName evidence="4">D-serine deaminase-like pyridoxal phosphate-dependent protein</fullName>
    </submittedName>
</protein>
<keyword evidence="5" id="KW-1185">Reference proteome</keyword>
<accession>A0A846QSS5</accession>
<name>A0A846QSS5_9FLAO</name>
<dbReference type="InterPro" id="IPR026956">
    <property type="entry name" value="D-ser_dehydrat-like_dom"/>
</dbReference>
<gene>
    <name evidence="4" type="ORF">GGR42_001580</name>
</gene>
<dbReference type="InterPro" id="IPR042208">
    <property type="entry name" value="D-ser_dehydrat-like_sf"/>
</dbReference>
<dbReference type="AlphaFoldDB" id="A0A846QSS5"/>
<dbReference type="Proteomes" id="UP000590442">
    <property type="component" value="Unassembled WGS sequence"/>
</dbReference>
<dbReference type="CDD" id="cd06821">
    <property type="entry name" value="PLPDE_III_D-TA"/>
    <property type="match status" value="1"/>
</dbReference>
<dbReference type="InterPro" id="IPR029066">
    <property type="entry name" value="PLP-binding_barrel"/>
</dbReference>
<evidence type="ECO:0000256" key="2">
    <source>
        <dbReference type="ARBA" id="ARBA00023239"/>
    </source>
</evidence>
<dbReference type="PANTHER" id="PTHR28004">
    <property type="entry name" value="ZGC:162816-RELATED"/>
    <property type="match status" value="1"/>
</dbReference>
<dbReference type="SMART" id="SM01119">
    <property type="entry name" value="D-ser_dehydrat"/>
    <property type="match status" value="1"/>
</dbReference>
<dbReference type="Pfam" id="PF14031">
    <property type="entry name" value="D-ser_dehydrat"/>
    <property type="match status" value="1"/>
</dbReference>
<dbReference type="Pfam" id="PF01168">
    <property type="entry name" value="Ala_racemase_N"/>
    <property type="match status" value="1"/>
</dbReference>
<reference evidence="4 5" key="1">
    <citation type="submission" date="2020-03" db="EMBL/GenBank/DDBJ databases">
        <title>Genomic Encyclopedia of Type Strains, Phase IV (KMG-IV): sequencing the most valuable type-strain genomes for metagenomic binning, comparative biology and taxonomic classification.</title>
        <authorList>
            <person name="Goeker M."/>
        </authorList>
    </citation>
    <scope>NUCLEOTIDE SEQUENCE [LARGE SCALE GENOMIC DNA]</scope>
    <source>
        <strain evidence="4 5">DSM 29762</strain>
    </source>
</reference>
<keyword evidence="2" id="KW-0456">Lyase</keyword>
<feature type="domain" description="D-serine dehydratase-like" evidence="3">
    <location>
        <begin position="263"/>
        <end position="353"/>
    </location>
</feature>
<proteinExistence type="inferred from homology"/>
<comment type="caution">
    <text evidence="4">The sequence shown here is derived from an EMBL/GenBank/DDBJ whole genome shotgun (WGS) entry which is preliminary data.</text>
</comment>
<evidence type="ECO:0000313" key="4">
    <source>
        <dbReference type="EMBL" id="NJB71118.1"/>
    </source>
</evidence>
<organism evidence="4 5">
    <name type="scientific">Saonia flava</name>
    <dbReference type="NCBI Taxonomy" id="523696"/>
    <lineage>
        <taxon>Bacteria</taxon>
        <taxon>Pseudomonadati</taxon>
        <taxon>Bacteroidota</taxon>
        <taxon>Flavobacteriia</taxon>
        <taxon>Flavobacteriales</taxon>
        <taxon>Flavobacteriaceae</taxon>
        <taxon>Saonia</taxon>
    </lineage>
</organism>
<dbReference type="GO" id="GO:0008721">
    <property type="term" value="F:D-serine ammonia-lyase activity"/>
    <property type="evidence" value="ECO:0007669"/>
    <property type="project" value="TreeGrafter"/>
</dbReference>
<dbReference type="SUPFAM" id="SSF51419">
    <property type="entry name" value="PLP-binding barrel"/>
    <property type="match status" value="1"/>
</dbReference>
<dbReference type="EMBL" id="JAATJJ010000001">
    <property type="protein sequence ID" value="NJB71118.1"/>
    <property type="molecule type" value="Genomic_DNA"/>
</dbReference>
<dbReference type="PANTHER" id="PTHR28004:SF2">
    <property type="entry name" value="D-SERINE DEHYDRATASE"/>
    <property type="match status" value="1"/>
</dbReference>